<dbReference type="InParanoid" id="A0A251TC67"/>
<evidence type="ECO:0000313" key="2">
    <source>
        <dbReference type="EMBL" id="OTG07531.1"/>
    </source>
</evidence>
<feature type="region of interest" description="Disordered" evidence="1">
    <location>
        <begin position="1"/>
        <end position="21"/>
    </location>
</feature>
<reference evidence="3" key="1">
    <citation type="journal article" date="2017" name="Nature">
        <title>The sunflower genome provides insights into oil metabolism, flowering and Asterid evolution.</title>
        <authorList>
            <person name="Badouin H."/>
            <person name="Gouzy J."/>
            <person name="Grassa C.J."/>
            <person name="Murat F."/>
            <person name="Staton S.E."/>
            <person name="Cottret L."/>
            <person name="Lelandais-Briere C."/>
            <person name="Owens G.L."/>
            <person name="Carrere S."/>
            <person name="Mayjonade B."/>
            <person name="Legrand L."/>
            <person name="Gill N."/>
            <person name="Kane N.C."/>
            <person name="Bowers J.E."/>
            <person name="Hubner S."/>
            <person name="Bellec A."/>
            <person name="Berard A."/>
            <person name="Berges H."/>
            <person name="Blanchet N."/>
            <person name="Boniface M.C."/>
            <person name="Brunel D."/>
            <person name="Catrice O."/>
            <person name="Chaidir N."/>
            <person name="Claudel C."/>
            <person name="Donnadieu C."/>
            <person name="Faraut T."/>
            <person name="Fievet G."/>
            <person name="Helmstetter N."/>
            <person name="King M."/>
            <person name="Knapp S.J."/>
            <person name="Lai Z."/>
            <person name="Le Paslier M.C."/>
            <person name="Lippi Y."/>
            <person name="Lorenzon L."/>
            <person name="Mandel J.R."/>
            <person name="Marage G."/>
            <person name="Marchand G."/>
            <person name="Marquand E."/>
            <person name="Bret-Mestries E."/>
            <person name="Morien E."/>
            <person name="Nambeesan S."/>
            <person name="Nguyen T."/>
            <person name="Pegot-Espagnet P."/>
            <person name="Pouilly N."/>
            <person name="Raftis F."/>
            <person name="Sallet E."/>
            <person name="Schiex T."/>
            <person name="Thomas J."/>
            <person name="Vandecasteele C."/>
            <person name="Vares D."/>
            <person name="Vear F."/>
            <person name="Vautrin S."/>
            <person name="Crespi M."/>
            <person name="Mangin B."/>
            <person name="Burke J.M."/>
            <person name="Salse J."/>
            <person name="Munos S."/>
            <person name="Vincourt P."/>
            <person name="Rieseberg L.H."/>
            <person name="Langlade N.B."/>
        </authorList>
    </citation>
    <scope>NUCLEOTIDE SEQUENCE [LARGE SCALE GENOMIC DNA]</scope>
    <source>
        <strain evidence="3">cv. SF193</strain>
    </source>
</reference>
<dbReference type="AlphaFoldDB" id="A0A251TC67"/>
<evidence type="ECO:0000313" key="3">
    <source>
        <dbReference type="Proteomes" id="UP000215914"/>
    </source>
</evidence>
<gene>
    <name evidence="2" type="ORF">HannXRQ_Chr11g0331501</name>
</gene>
<proteinExistence type="predicted"/>
<dbReference type="EMBL" id="CM007900">
    <property type="protein sequence ID" value="OTG07531.1"/>
    <property type="molecule type" value="Genomic_DNA"/>
</dbReference>
<feature type="compositionally biased region" description="Low complexity" evidence="1">
    <location>
        <begin position="1"/>
        <end position="20"/>
    </location>
</feature>
<protein>
    <submittedName>
        <fullName evidence="2">Uncharacterized protein</fullName>
    </submittedName>
</protein>
<keyword evidence="3" id="KW-1185">Reference proteome</keyword>
<evidence type="ECO:0000256" key="1">
    <source>
        <dbReference type="SAM" id="MobiDB-lite"/>
    </source>
</evidence>
<accession>A0A251TC67</accession>
<name>A0A251TC67_HELAN</name>
<sequence length="111" mass="13211">MENFTRSLSKSLSRSVSSSVDRNKVWRRTAYSGFDGRRSVKTVRLGDYNHDKFWKIKNMFNFNKSKNMAKILQRLIDHRRVLQAPVTSFKTDCFMRFIRTCHLLMNYHVAS</sequence>
<dbReference type="Proteomes" id="UP000215914">
    <property type="component" value="Chromosome 11"/>
</dbReference>
<organism evidence="2 3">
    <name type="scientific">Helianthus annuus</name>
    <name type="common">Common sunflower</name>
    <dbReference type="NCBI Taxonomy" id="4232"/>
    <lineage>
        <taxon>Eukaryota</taxon>
        <taxon>Viridiplantae</taxon>
        <taxon>Streptophyta</taxon>
        <taxon>Embryophyta</taxon>
        <taxon>Tracheophyta</taxon>
        <taxon>Spermatophyta</taxon>
        <taxon>Magnoliopsida</taxon>
        <taxon>eudicotyledons</taxon>
        <taxon>Gunneridae</taxon>
        <taxon>Pentapetalae</taxon>
        <taxon>asterids</taxon>
        <taxon>campanulids</taxon>
        <taxon>Asterales</taxon>
        <taxon>Asteraceae</taxon>
        <taxon>Asteroideae</taxon>
        <taxon>Heliantheae alliance</taxon>
        <taxon>Heliantheae</taxon>
        <taxon>Helianthus</taxon>
    </lineage>
</organism>